<dbReference type="PANTHER" id="PTHR46927:SF3">
    <property type="entry name" value="THAP-TYPE DOMAIN-CONTAINING PROTEIN"/>
    <property type="match status" value="1"/>
</dbReference>
<evidence type="ECO:0000256" key="6">
    <source>
        <dbReference type="SAM" id="Coils"/>
    </source>
</evidence>
<reference evidence="8" key="2">
    <citation type="journal article" date="2015" name="Gigascience">
        <title>Reconstructing a comprehensive transcriptome assembly of a white-pupal translocated strain of the pest fruit fly Bactrocera cucurbitae.</title>
        <authorList>
            <person name="Sim S.B."/>
            <person name="Calla B."/>
            <person name="Hall B."/>
            <person name="DeRego T."/>
            <person name="Geib S.M."/>
        </authorList>
    </citation>
    <scope>NUCLEOTIDE SEQUENCE</scope>
</reference>
<dbReference type="InterPro" id="IPR006612">
    <property type="entry name" value="THAP_Znf"/>
</dbReference>
<sequence length="426" mass="48989">MVMKCAVANCSSRKIDKDISFFAFPLNEELAKKWANFCRRKKPFNYQKGLICMKHFAKEDIRNAVKFEMGFAKRPLLKRGVLPTIFKEEVISPKSKEKAQRRENRRIVREMLKQYDGKNNCAALVTDDSSMESMESVDLTESNAQLVDMNNTIETPTSLEPFLETHRTPLTEFEDVETKLEEQQKEIKELRHENERQQEEIAVVKHQLDVMRLKMAELEKRVTRAEGDNQALEKSLLKFLSKSQLSFLKYGTQRYSWSEADVEIAKFVYTTNRKIYKFLFERGFPMPSIRTMQRWYRTTEPPVVRKKVPTKVPTVSSEAPTVPSEVYKVLSETPTVQVEAPSAHSEAPTIQVEAPTVQVEAPKVQMEAPTVQVQTPSAQSEVLTVRVEVPSVHLELLPVHLDVSSAHLKTTTVHLEDHCYTIDTLQ</sequence>
<evidence type="ECO:0000313" key="8">
    <source>
        <dbReference type="EMBL" id="JAC96955.1"/>
    </source>
</evidence>
<dbReference type="SUPFAM" id="SSF57716">
    <property type="entry name" value="Glucocorticoid receptor-like (DNA-binding domain)"/>
    <property type="match status" value="1"/>
</dbReference>
<dbReference type="EMBL" id="GBXI01017336">
    <property type="protein sequence ID" value="JAC96955.1"/>
    <property type="molecule type" value="Transcribed_RNA"/>
</dbReference>
<dbReference type="GO" id="GO:0003677">
    <property type="term" value="F:DNA binding"/>
    <property type="evidence" value="ECO:0007669"/>
    <property type="project" value="UniProtKB-UniRule"/>
</dbReference>
<dbReference type="PANTHER" id="PTHR46927">
    <property type="entry name" value="AGAP005574-PA"/>
    <property type="match status" value="1"/>
</dbReference>
<dbReference type="InterPro" id="IPR038441">
    <property type="entry name" value="THAP_Znf_sf"/>
</dbReference>
<dbReference type="PROSITE" id="PS50950">
    <property type="entry name" value="ZF_THAP"/>
    <property type="match status" value="1"/>
</dbReference>
<accession>A0A0A1WE48</accession>
<evidence type="ECO:0000256" key="2">
    <source>
        <dbReference type="ARBA" id="ARBA00022771"/>
    </source>
</evidence>
<organism evidence="8">
    <name type="scientific">Zeugodacus cucurbitae</name>
    <name type="common">Melon fruit fly</name>
    <name type="synonym">Bactrocera cucurbitae</name>
    <dbReference type="NCBI Taxonomy" id="28588"/>
    <lineage>
        <taxon>Eukaryota</taxon>
        <taxon>Metazoa</taxon>
        <taxon>Ecdysozoa</taxon>
        <taxon>Arthropoda</taxon>
        <taxon>Hexapoda</taxon>
        <taxon>Insecta</taxon>
        <taxon>Pterygota</taxon>
        <taxon>Neoptera</taxon>
        <taxon>Endopterygota</taxon>
        <taxon>Diptera</taxon>
        <taxon>Brachycera</taxon>
        <taxon>Muscomorpha</taxon>
        <taxon>Tephritoidea</taxon>
        <taxon>Tephritidae</taxon>
        <taxon>Zeugodacus</taxon>
        <taxon>Zeugodacus</taxon>
    </lineage>
</organism>
<dbReference type="Pfam" id="PF05485">
    <property type="entry name" value="THAP"/>
    <property type="match status" value="1"/>
</dbReference>
<keyword evidence="1" id="KW-0479">Metal-binding</keyword>
<dbReference type="SMART" id="SM00692">
    <property type="entry name" value="DM3"/>
    <property type="match status" value="1"/>
</dbReference>
<evidence type="ECO:0000256" key="1">
    <source>
        <dbReference type="ARBA" id="ARBA00022723"/>
    </source>
</evidence>
<evidence type="ECO:0000256" key="3">
    <source>
        <dbReference type="ARBA" id="ARBA00022833"/>
    </source>
</evidence>
<evidence type="ECO:0000256" key="5">
    <source>
        <dbReference type="PROSITE-ProRule" id="PRU00309"/>
    </source>
</evidence>
<gene>
    <name evidence="8" type="primary">ZAN_8</name>
    <name evidence="8" type="ORF">g.51437</name>
</gene>
<name>A0A0A1WE48_ZEUCU</name>
<dbReference type="SMART" id="SM00980">
    <property type="entry name" value="THAP"/>
    <property type="match status" value="1"/>
</dbReference>
<dbReference type="GO" id="GO:0008270">
    <property type="term" value="F:zinc ion binding"/>
    <property type="evidence" value="ECO:0007669"/>
    <property type="project" value="UniProtKB-KW"/>
</dbReference>
<dbReference type="InterPro" id="IPR052224">
    <property type="entry name" value="THAP_domain_protein"/>
</dbReference>
<proteinExistence type="predicted"/>
<evidence type="ECO:0000259" key="7">
    <source>
        <dbReference type="PROSITE" id="PS50950"/>
    </source>
</evidence>
<reference evidence="8" key="1">
    <citation type="submission" date="2014-11" db="EMBL/GenBank/DDBJ databases">
        <authorList>
            <person name="Geib S."/>
        </authorList>
    </citation>
    <scope>NUCLEOTIDE SEQUENCE</scope>
</reference>
<feature type="coiled-coil region" evidence="6">
    <location>
        <begin position="173"/>
        <end position="235"/>
    </location>
</feature>
<dbReference type="AlphaFoldDB" id="A0A0A1WE48"/>
<keyword evidence="4 5" id="KW-0238">DNA-binding</keyword>
<protein>
    <submittedName>
        <fullName evidence="8">Zonadhesin</fullName>
    </submittedName>
</protein>
<feature type="domain" description="THAP-type" evidence="7">
    <location>
        <begin position="1"/>
        <end position="86"/>
    </location>
</feature>
<keyword evidence="3" id="KW-0862">Zinc</keyword>
<evidence type="ECO:0000256" key="4">
    <source>
        <dbReference type="ARBA" id="ARBA00023125"/>
    </source>
</evidence>
<keyword evidence="6" id="KW-0175">Coiled coil</keyword>
<dbReference type="Gene3D" id="6.20.210.20">
    <property type="entry name" value="THAP domain"/>
    <property type="match status" value="1"/>
</dbReference>
<keyword evidence="2 5" id="KW-0863">Zinc-finger</keyword>